<gene>
    <name evidence="12" type="ORF">KP509_10G032800</name>
</gene>
<proteinExistence type="inferred from homology"/>
<dbReference type="GO" id="GO:0008270">
    <property type="term" value="F:zinc ion binding"/>
    <property type="evidence" value="ECO:0007669"/>
    <property type="project" value="UniProtKB-KW"/>
</dbReference>
<keyword evidence="7 10" id="KW-1133">Transmembrane helix</keyword>
<dbReference type="Gene3D" id="3.30.40.10">
    <property type="entry name" value="Zinc/RING finger domain, C3HC4 (zinc finger)"/>
    <property type="match status" value="1"/>
</dbReference>
<dbReference type="Proteomes" id="UP000825935">
    <property type="component" value="Chromosome 10"/>
</dbReference>
<protein>
    <recommendedName>
        <fullName evidence="11">RING-type domain-containing protein</fullName>
    </recommendedName>
</protein>
<evidence type="ECO:0000256" key="3">
    <source>
        <dbReference type="ARBA" id="ARBA00022692"/>
    </source>
</evidence>
<dbReference type="GO" id="GO:0005794">
    <property type="term" value="C:Golgi apparatus"/>
    <property type="evidence" value="ECO:0007669"/>
    <property type="project" value="TreeGrafter"/>
</dbReference>
<evidence type="ECO:0000313" key="12">
    <source>
        <dbReference type="EMBL" id="KAH7427170.1"/>
    </source>
</evidence>
<organism evidence="12 13">
    <name type="scientific">Ceratopteris richardii</name>
    <name type="common">Triangle waterfern</name>
    <dbReference type="NCBI Taxonomy" id="49495"/>
    <lineage>
        <taxon>Eukaryota</taxon>
        <taxon>Viridiplantae</taxon>
        <taxon>Streptophyta</taxon>
        <taxon>Embryophyta</taxon>
        <taxon>Tracheophyta</taxon>
        <taxon>Polypodiopsida</taxon>
        <taxon>Polypodiidae</taxon>
        <taxon>Polypodiales</taxon>
        <taxon>Pteridineae</taxon>
        <taxon>Pteridaceae</taxon>
        <taxon>Parkerioideae</taxon>
        <taxon>Ceratopteris</taxon>
    </lineage>
</organism>
<sequence length="369" mass="40718">MVVCKCRKATNLYCFVHKVPVCGECICSDDHKICVVRTYSEWVIDGDYDWPSKCSLCNEILQQGGKTTARLGCLHVLHLSCFTNHLKSFPPHTAPAGYVCPVCSTPIWPPKFVKDHNAALALKLKEIVSENGLTKSLLGNETLTSTPAIPPAIASANSAMANFSLVQGADSTKDNNEQFLAKPQYDAYRVQDAVSTSHNYIKESSEAVDDTSKAHSSLNMAALSKMANTATVNPGAMTRKTSTRMDKTGLNYIEFDGEDEDEASRKYNRRGPLQKQALKYLLPFSPNAMPTLPITAPSRKDDHNSYAEEIIEGRPRRRPRSSGLNTKKVLLLIAITSCMVTMLLLYYRLLQGAPSDNLPEFNSVQGQLH</sequence>
<dbReference type="SMART" id="SM00184">
    <property type="entry name" value="RING"/>
    <property type="match status" value="1"/>
</dbReference>
<evidence type="ECO:0000256" key="9">
    <source>
        <dbReference type="PROSITE-ProRule" id="PRU00175"/>
    </source>
</evidence>
<feature type="transmembrane region" description="Helical" evidence="10">
    <location>
        <begin position="329"/>
        <end position="349"/>
    </location>
</feature>
<comment type="subcellular location">
    <subcellularLocation>
        <location evidence="1">Membrane</location>
        <topology evidence="1">Single-pass membrane protein</topology>
    </subcellularLocation>
</comment>
<evidence type="ECO:0000256" key="1">
    <source>
        <dbReference type="ARBA" id="ARBA00004167"/>
    </source>
</evidence>
<comment type="caution">
    <text evidence="12">The sequence shown here is derived from an EMBL/GenBank/DDBJ whole genome shotgun (WGS) entry which is preliminary data.</text>
</comment>
<reference evidence="12" key="1">
    <citation type="submission" date="2021-08" db="EMBL/GenBank/DDBJ databases">
        <title>WGS assembly of Ceratopteris richardii.</title>
        <authorList>
            <person name="Marchant D.B."/>
            <person name="Chen G."/>
            <person name="Jenkins J."/>
            <person name="Shu S."/>
            <person name="Leebens-Mack J."/>
            <person name="Grimwood J."/>
            <person name="Schmutz J."/>
            <person name="Soltis P."/>
            <person name="Soltis D."/>
            <person name="Chen Z.-H."/>
        </authorList>
    </citation>
    <scope>NUCLEOTIDE SEQUENCE</scope>
    <source>
        <strain evidence="12">Whitten #5841</strain>
        <tissue evidence="12">Leaf</tissue>
    </source>
</reference>
<dbReference type="Pfam" id="PF25993">
    <property type="entry name" value="zf-B_box_ZFPL1"/>
    <property type="match status" value="1"/>
</dbReference>
<dbReference type="InterPro" id="IPR001841">
    <property type="entry name" value="Znf_RING"/>
</dbReference>
<dbReference type="OrthoDB" id="1916590at2759"/>
<keyword evidence="3 10" id="KW-0812">Transmembrane</keyword>
<dbReference type="AlphaFoldDB" id="A0A8T2TY24"/>
<dbReference type="InterPro" id="IPR039043">
    <property type="entry name" value="ZFPL1"/>
</dbReference>
<dbReference type="PANTHER" id="PTHR12981:SF0">
    <property type="entry name" value="ZINC FINGER PROTEIN-LIKE 1"/>
    <property type="match status" value="1"/>
</dbReference>
<dbReference type="EMBL" id="CM035415">
    <property type="protein sequence ID" value="KAH7427170.1"/>
    <property type="molecule type" value="Genomic_DNA"/>
</dbReference>
<keyword evidence="13" id="KW-1185">Reference proteome</keyword>
<dbReference type="OMA" id="MVVCKCK"/>
<dbReference type="PROSITE" id="PS50089">
    <property type="entry name" value="ZF_RING_2"/>
    <property type="match status" value="1"/>
</dbReference>
<evidence type="ECO:0000256" key="7">
    <source>
        <dbReference type="ARBA" id="ARBA00022989"/>
    </source>
</evidence>
<evidence type="ECO:0000259" key="11">
    <source>
        <dbReference type="PROSITE" id="PS50089"/>
    </source>
</evidence>
<feature type="domain" description="RING-type" evidence="11">
    <location>
        <begin position="54"/>
        <end position="104"/>
    </location>
</feature>
<comment type="similarity">
    <text evidence="2">Belongs to the ZFPL1 family.</text>
</comment>
<dbReference type="PANTHER" id="PTHR12981">
    <property type="entry name" value="ZINC FINGER PROTEIN-LIKE 1"/>
    <property type="match status" value="1"/>
</dbReference>
<keyword evidence="4" id="KW-0479">Metal-binding</keyword>
<dbReference type="SUPFAM" id="SSF57850">
    <property type="entry name" value="RING/U-box"/>
    <property type="match status" value="1"/>
</dbReference>
<evidence type="ECO:0000256" key="2">
    <source>
        <dbReference type="ARBA" id="ARBA00005561"/>
    </source>
</evidence>
<evidence type="ECO:0000256" key="10">
    <source>
        <dbReference type="SAM" id="Phobius"/>
    </source>
</evidence>
<accession>A0A8T2TY24</accession>
<dbReference type="Pfam" id="PF25998">
    <property type="entry name" value="U-box_ZFPL1"/>
    <property type="match status" value="1"/>
</dbReference>
<keyword evidence="5 9" id="KW-0863">Zinc-finger</keyword>
<evidence type="ECO:0000256" key="6">
    <source>
        <dbReference type="ARBA" id="ARBA00022833"/>
    </source>
</evidence>
<keyword evidence="8 10" id="KW-0472">Membrane</keyword>
<dbReference type="InterPro" id="IPR013083">
    <property type="entry name" value="Znf_RING/FYVE/PHD"/>
</dbReference>
<keyword evidence="6" id="KW-0862">Zinc</keyword>
<dbReference type="InterPro" id="IPR058731">
    <property type="entry name" value="Znf-B_box_ZFPL1-like"/>
</dbReference>
<evidence type="ECO:0000256" key="4">
    <source>
        <dbReference type="ARBA" id="ARBA00022723"/>
    </source>
</evidence>
<evidence type="ECO:0000256" key="8">
    <source>
        <dbReference type="ARBA" id="ARBA00023136"/>
    </source>
</evidence>
<evidence type="ECO:0000313" key="13">
    <source>
        <dbReference type="Proteomes" id="UP000825935"/>
    </source>
</evidence>
<dbReference type="InterPro" id="IPR058730">
    <property type="entry name" value="U-box_ZFPL1-like"/>
</dbReference>
<evidence type="ECO:0000256" key="5">
    <source>
        <dbReference type="ARBA" id="ARBA00022771"/>
    </source>
</evidence>
<dbReference type="GO" id="GO:0016020">
    <property type="term" value="C:membrane"/>
    <property type="evidence" value="ECO:0007669"/>
    <property type="project" value="UniProtKB-SubCell"/>
</dbReference>
<name>A0A8T2TY24_CERRI</name>